<dbReference type="KEGG" id="aco:Amico_1644"/>
<dbReference type="eggNOG" id="COG1074">
    <property type="taxonomic scope" value="Bacteria"/>
</dbReference>
<evidence type="ECO:0000256" key="10">
    <source>
        <dbReference type="ARBA" id="ARBA00023235"/>
    </source>
</evidence>
<dbReference type="GO" id="GO:0043138">
    <property type="term" value="F:3'-5' DNA helicase activity"/>
    <property type="evidence" value="ECO:0007669"/>
    <property type="project" value="UniProtKB-EC"/>
</dbReference>
<dbReference type="GO" id="GO:0033202">
    <property type="term" value="C:DNA helicase complex"/>
    <property type="evidence" value="ECO:0007669"/>
    <property type="project" value="TreeGrafter"/>
</dbReference>
<keyword evidence="10" id="KW-0413">Isomerase</keyword>
<evidence type="ECO:0000256" key="2">
    <source>
        <dbReference type="ARBA" id="ARBA00022741"/>
    </source>
</evidence>
<dbReference type="SUPFAM" id="SSF52540">
    <property type="entry name" value="P-loop containing nucleoside triphosphate hydrolases"/>
    <property type="match status" value="1"/>
</dbReference>
<evidence type="ECO:0000256" key="13">
    <source>
        <dbReference type="ARBA" id="ARBA00048988"/>
    </source>
</evidence>
<keyword evidence="1" id="KW-0540">Nuclease</keyword>
<keyword evidence="3" id="KW-0227">DNA damage</keyword>
<evidence type="ECO:0000256" key="8">
    <source>
        <dbReference type="ARBA" id="ARBA00023125"/>
    </source>
</evidence>
<dbReference type="GO" id="GO:0005524">
    <property type="term" value="F:ATP binding"/>
    <property type="evidence" value="ECO:0007669"/>
    <property type="project" value="UniProtKB-UniRule"/>
</dbReference>
<dbReference type="Proteomes" id="UP000002366">
    <property type="component" value="Chromosome"/>
</dbReference>
<dbReference type="AlphaFoldDB" id="D5EGS8"/>
<dbReference type="GO" id="GO:0000725">
    <property type="term" value="P:recombinational repair"/>
    <property type="evidence" value="ECO:0007669"/>
    <property type="project" value="TreeGrafter"/>
</dbReference>
<comment type="catalytic activity">
    <reaction evidence="11">
        <text>Couples ATP hydrolysis with the unwinding of duplex DNA by translocating in the 3'-5' direction.</text>
        <dbReference type="EC" id="5.6.2.4"/>
    </reaction>
</comment>
<keyword evidence="8" id="KW-0238">DNA-binding</keyword>
<reference evidence="18 19" key="1">
    <citation type="journal article" date="2010" name="Stand. Genomic Sci.">
        <title>Complete genome sequence of Aminobacterium colombiense type strain (ALA-1).</title>
        <authorList>
            <person name="Chertkov O."/>
            <person name="Sikorski J."/>
            <person name="Brambilla E."/>
            <person name="Lapidus A."/>
            <person name="Copeland A."/>
            <person name="Glavina Del Rio T."/>
            <person name="Nolan M."/>
            <person name="Lucas S."/>
            <person name="Tice H."/>
            <person name="Cheng J.F."/>
            <person name="Han C."/>
            <person name="Detter J.C."/>
            <person name="Bruce D."/>
            <person name="Tapia R."/>
            <person name="Goodwin L."/>
            <person name="Pitluck S."/>
            <person name="Liolios K."/>
            <person name="Ivanova N."/>
            <person name="Mavromatis K."/>
            <person name="Ovchinnikova G."/>
            <person name="Pati A."/>
            <person name="Chen A."/>
            <person name="Palaniappan K."/>
            <person name="Land M."/>
            <person name="Hauser L."/>
            <person name="Chang Y.J."/>
            <person name="Jeffries C.D."/>
            <person name="Spring S."/>
            <person name="Rohde M."/>
            <person name="Goker M."/>
            <person name="Bristow J."/>
            <person name="Eisen J.A."/>
            <person name="Markowitz V."/>
            <person name="Hugenholtz P."/>
            <person name="Kyrpides N.C."/>
            <person name="Klenk H.P."/>
        </authorList>
    </citation>
    <scope>NUCLEOTIDE SEQUENCE [LARGE SCALE GENOMIC DNA]</scope>
    <source>
        <strain evidence="19">DSM 12261 / ALA-1</strain>
    </source>
</reference>
<accession>D5EGS8</accession>
<dbReference type="InterPro" id="IPR027417">
    <property type="entry name" value="P-loop_NTPase"/>
</dbReference>
<evidence type="ECO:0000256" key="1">
    <source>
        <dbReference type="ARBA" id="ARBA00022722"/>
    </source>
</evidence>
<dbReference type="Pfam" id="PF00580">
    <property type="entry name" value="UvrD-helicase"/>
    <property type="match status" value="1"/>
</dbReference>
<evidence type="ECO:0000256" key="6">
    <source>
        <dbReference type="ARBA" id="ARBA00022839"/>
    </source>
</evidence>
<evidence type="ECO:0000256" key="11">
    <source>
        <dbReference type="ARBA" id="ARBA00034617"/>
    </source>
</evidence>
<evidence type="ECO:0000256" key="5">
    <source>
        <dbReference type="ARBA" id="ARBA00022806"/>
    </source>
</evidence>
<evidence type="ECO:0000256" key="12">
    <source>
        <dbReference type="ARBA" id="ARBA00034808"/>
    </source>
</evidence>
<dbReference type="Gene3D" id="3.40.50.300">
    <property type="entry name" value="P-loop containing nucleotide triphosphate hydrolases"/>
    <property type="match status" value="4"/>
</dbReference>
<keyword evidence="19" id="KW-1185">Reference proteome</keyword>
<evidence type="ECO:0000259" key="17">
    <source>
        <dbReference type="PROSITE" id="PS51217"/>
    </source>
</evidence>
<dbReference type="SUPFAM" id="SSF52980">
    <property type="entry name" value="Restriction endonuclease-like"/>
    <property type="match status" value="1"/>
</dbReference>
<evidence type="ECO:0000256" key="15">
    <source>
        <dbReference type="SAM" id="MobiDB-lite"/>
    </source>
</evidence>
<keyword evidence="5 14" id="KW-0347">Helicase</keyword>
<feature type="domain" description="UvrD-like helicase ATP-binding" evidence="16">
    <location>
        <begin position="16"/>
        <end position="470"/>
    </location>
</feature>
<evidence type="ECO:0000256" key="4">
    <source>
        <dbReference type="ARBA" id="ARBA00022801"/>
    </source>
</evidence>
<proteinExistence type="predicted"/>
<dbReference type="InterPro" id="IPR014016">
    <property type="entry name" value="UvrD-like_ATP-bd"/>
</dbReference>
<dbReference type="GO" id="GO:0003677">
    <property type="term" value="F:DNA binding"/>
    <property type="evidence" value="ECO:0007669"/>
    <property type="project" value="UniProtKB-KW"/>
</dbReference>
<comment type="catalytic activity">
    <reaction evidence="13">
        <text>ATP + H2O = ADP + phosphate + H(+)</text>
        <dbReference type="Rhea" id="RHEA:13065"/>
        <dbReference type="ChEBI" id="CHEBI:15377"/>
        <dbReference type="ChEBI" id="CHEBI:15378"/>
        <dbReference type="ChEBI" id="CHEBI:30616"/>
        <dbReference type="ChEBI" id="CHEBI:43474"/>
        <dbReference type="ChEBI" id="CHEBI:456216"/>
        <dbReference type="EC" id="5.6.2.4"/>
    </reaction>
</comment>
<evidence type="ECO:0000256" key="9">
    <source>
        <dbReference type="ARBA" id="ARBA00023204"/>
    </source>
</evidence>
<dbReference type="InterPro" id="IPR011604">
    <property type="entry name" value="PDDEXK-like_dom_sf"/>
</dbReference>
<evidence type="ECO:0000256" key="14">
    <source>
        <dbReference type="PROSITE-ProRule" id="PRU00560"/>
    </source>
</evidence>
<dbReference type="Pfam" id="PF13361">
    <property type="entry name" value="UvrD_C"/>
    <property type="match status" value="1"/>
</dbReference>
<dbReference type="EMBL" id="CP001997">
    <property type="protein sequence ID" value="ADE57760.1"/>
    <property type="molecule type" value="Genomic_DNA"/>
</dbReference>
<dbReference type="InterPro" id="IPR014017">
    <property type="entry name" value="DNA_helicase_UvrD-like_C"/>
</dbReference>
<dbReference type="InterPro" id="IPR011335">
    <property type="entry name" value="Restrct_endonuc-II-like"/>
</dbReference>
<dbReference type="InterPro" id="IPR038726">
    <property type="entry name" value="PDDEXK_AddAB-type"/>
</dbReference>
<dbReference type="STRING" id="572547.Amico_1644"/>
<gene>
    <name evidence="18" type="ordered locus">Amico_1644</name>
</gene>
<feature type="domain" description="UvrD-like helicase C-terminal" evidence="17">
    <location>
        <begin position="502"/>
        <end position="776"/>
    </location>
</feature>
<dbReference type="GO" id="GO:0005829">
    <property type="term" value="C:cytosol"/>
    <property type="evidence" value="ECO:0007669"/>
    <property type="project" value="TreeGrafter"/>
</dbReference>
<protein>
    <recommendedName>
        <fullName evidence="12">DNA 3'-5' helicase</fullName>
        <ecNumber evidence="12">5.6.2.4</ecNumber>
    </recommendedName>
</protein>
<sequence length="1173" mass="135116">MKMTKMNSAFTQLLKERTQPGQFKAITADAPLVAVSAGAGTGKTWTLAWRFIWILVTGRADTNEILTLTFTEKAALEMAERIKNLLLQLAMELPSQKVFFQKAADRIDEGYISTIHSFSMRVLKECGLATELDPESGTIAPPQESLFWKEAEEALDRWDGNWFAKSSSHLWAQRIAKLFSDPLFMDSVNTFGPNATVELAKSSLALFASQGQTPKDLWQWGSDLFSRDQDAVDTARLTLFRRWEDEWHRFLQPESGIFYNLNELGGTGKLCGNVRNLITRWQQQPSKENLPHFIQSLIEGLKGASGKLANEIAFHLKEPVSQYRNRLIKEEPWITVFTQGFDEKEQAYRSCLLGFSAILWQLWDEFRRRKNRLSFDDMIRYAMEALEHSPSYAERFKEILVDEFQDTNPLQDRLIQAVRSHSQRLFIVGDLKQSIYRFRHADLSLFGSYIKKAKYGHGDYILLDTSFRSKEILVHEVNDLFSSVWKDGLGQELPLPFESLEVPHYLSTHELRQQCTVDPFLTYLEGGKEGEKIREARLRQIRRLALLFSQYYEEKRTVWDKQKECLRPVQWKDMAILVPSRTSWFPLLEKIFFEEFQLPIYFEGSTSYFSRSEIQDLIALLNFLDDPGKELYLMSFLSSPLSSLSLEEVRDLALDAPKGYRLQAFQEKWPHLARQIDDWRLMAHFLGPSAVLASFLEKSDSFLRAFPAWKRRGVAANMRKAIDMAREFEEAIGTSLPGCASYLREAMERQEKFAEPDVSNEKENVIRVMTVHGSKGLEFPVLAVLGLERTSSAGEKGSLMPSPKMGVALSRIPGERNSGQAPLAWSLSRLFEEQEEYEEWQRLFYVACTRARDSLILCGHLPWRRDGYSPGDRSWLKMLLSWNPELLPLTDEPAAKAGGPKEERERSHKYSSVPLPSSEHQYLARISATSFALFQYCPYAYRMKHRQGHELVWEQPGEYPSEGGADVGSLVHYLLSQWDFASKPLESFFPEEENWDTFTETLPGKLRAVWKRPRVPSHIYSWLLTFQQGAIVGRILKNNLTVKKEVPFRADLVNGPTMVGAIDLLWHENDMLFIRDFKITTISQVPENLYRDQLAFYALAMKKTLSVPRISLGFWHLREGTEELLSSLEREDWDQIEGEVRKMARQALSGPFKPVKGRCSFCPFKGECTWLHA</sequence>
<evidence type="ECO:0000313" key="19">
    <source>
        <dbReference type="Proteomes" id="UP000002366"/>
    </source>
</evidence>
<dbReference type="EC" id="5.6.2.4" evidence="12"/>
<evidence type="ECO:0000313" key="18">
    <source>
        <dbReference type="EMBL" id="ADE57760.1"/>
    </source>
</evidence>
<evidence type="ECO:0000256" key="3">
    <source>
        <dbReference type="ARBA" id="ARBA00022763"/>
    </source>
</evidence>
<evidence type="ECO:0000259" key="16">
    <source>
        <dbReference type="PROSITE" id="PS51198"/>
    </source>
</evidence>
<evidence type="ECO:0000256" key="7">
    <source>
        <dbReference type="ARBA" id="ARBA00022840"/>
    </source>
</evidence>
<dbReference type="PROSITE" id="PS51198">
    <property type="entry name" value="UVRD_HELICASE_ATP_BIND"/>
    <property type="match status" value="1"/>
</dbReference>
<dbReference type="GO" id="GO:0016887">
    <property type="term" value="F:ATP hydrolysis activity"/>
    <property type="evidence" value="ECO:0007669"/>
    <property type="project" value="RHEA"/>
</dbReference>
<keyword evidence="6" id="KW-0269">Exonuclease</keyword>
<dbReference type="Gene3D" id="3.90.320.10">
    <property type="match status" value="1"/>
</dbReference>
<feature type="binding site" evidence="14">
    <location>
        <begin position="37"/>
        <end position="44"/>
    </location>
    <ligand>
        <name>ATP</name>
        <dbReference type="ChEBI" id="CHEBI:30616"/>
    </ligand>
</feature>
<feature type="region of interest" description="Disordered" evidence="15">
    <location>
        <begin position="891"/>
        <end position="913"/>
    </location>
</feature>
<feature type="compositionally biased region" description="Basic and acidic residues" evidence="15">
    <location>
        <begin position="899"/>
        <end position="908"/>
    </location>
</feature>
<dbReference type="PANTHER" id="PTHR11070:SF48">
    <property type="entry name" value="ATP-DEPENDENT HELICASE_NUCLEASE SUBUNIT A"/>
    <property type="match status" value="1"/>
</dbReference>
<dbReference type="PROSITE" id="PS51217">
    <property type="entry name" value="UVRD_HELICASE_CTER"/>
    <property type="match status" value="1"/>
</dbReference>
<keyword evidence="9" id="KW-0234">DNA repair</keyword>
<keyword evidence="7 14" id="KW-0067">ATP-binding</keyword>
<dbReference type="GO" id="GO:0004527">
    <property type="term" value="F:exonuclease activity"/>
    <property type="evidence" value="ECO:0007669"/>
    <property type="project" value="UniProtKB-KW"/>
</dbReference>
<dbReference type="PANTHER" id="PTHR11070">
    <property type="entry name" value="UVRD / RECB / PCRA DNA HELICASE FAMILY MEMBER"/>
    <property type="match status" value="1"/>
</dbReference>
<dbReference type="HOGENOM" id="CLU_001114_1_3_0"/>
<keyword evidence="2 14" id="KW-0547">Nucleotide-binding</keyword>
<keyword evidence="4 14" id="KW-0378">Hydrolase</keyword>
<dbReference type="Pfam" id="PF12705">
    <property type="entry name" value="PDDEXK_1"/>
    <property type="match status" value="1"/>
</dbReference>
<name>D5EGS8_AMICL</name>
<organism evidence="18 19">
    <name type="scientific">Aminobacterium colombiense (strain DSM 12261 / ALA-1)</name>
    <dbReference type="NCBI Taxonomy" id="572547"/>
    <lineage>
        <taxon>Bacteria</taxon>
        <taxon>Thermotogati</taxon>
        <taxon>Synergistota</taxon>
        <taxon>Synergistia</taxon>
        <taxon>Synergistales</taxon>
        <taxon>Aminobacteriaceae</taxon>
        <taxon>Aminobacterium</taxon>
    </lineage>
</organism>
<dbReference type="InterPro" id="IPR000212">
    <property type="entry name" value="DNA_helicase_UvrD/REP"/>
</dbReference>